<keyword evidence="3" id="KW-0804">Transcription</keyword>
<organism evidence="6 7">
    <name type="scientific">Roseateles asaccharophilus</name>
    <dbReference type="NCBI Taxonomy" id="582607"/>
    <lineage>
        <taxon>Bacteria</taxon>
        <taxon>Pseudomonadati</taxon>
        <taxon>Pseudomonadota</taxon>
        <taxon>Betaproteobacteria</taxon>
        <taxon>Burkholderiales</taxon>
        <taxon>Sphaerotilaceae</taxon>
        <taxon>Roseateles</taxon>
    </lineage>
</organism>
<dbReference type="SUPFAM" id="SSF46689">
    <property type="entry name" value="Homeodomain-like"/>
    <property type="match status" value="1"/>
</dbReference>
<evidence type="ECO:0000256" key="2">
    <source>
        <dbReference type="ARBA" id="ARBA00023125"/>
    </source>
</evidence>
<proteinExistence type="predicted"/>
<dbReference type="InterPro" id="IPR029062">
    <property type="entry name" value="Class_I_gatase-like"/>
</dbReference>
<keyword evidence="4" id="KW-0732">Signal</keyword>
<evidence type="ECO:0000313" key="7">
    <source>
        <dbReference type="Proteomes" id="UP001180825"/>
    </source>
</evidence>
<evidence type="ECO:0000256" key="1">
    <source>
        <dbReference type="ARBA" id="ARBA00023015"/>
    </source>
</evidence>
<dbReference type="RefSeq" id="WP_310330751.1">
    <property type="nucleotide sequence ID" value="NZ_JAVDXV010000007.1"/>
</dbReference>
<dbReference type="SUPFAM" id="SSF52317">
    <property type="entry name" value="Class I glutamine amidotransferase-like"/>
    <property type="match status" value="1"/>
</dbReference>
<dbReference type="InterPro" id="IPR018062">
    <property type="entry name" value="HTH_AraC-typ_CS"/>
</dbReference>
<dbReference type="InterPro" id="IPR009057">
    <property type="entry name" value="Homeodomain-like_sf"/>
</dbReference>
<dbReference type="Gene3D" id="1.10.10.60">
    <property type="entry name" value="Homeodomain-like"/>
    <property type="match status" value="1"/>
</dbReference>
<dbReference type="PROSITE" id="PS01124">
    <property type="entry name" value="HTH_ARAC_FAMILY_2"/>
    <property type="match status" value="1"/>
</dbReference>
<dbReference type="InterPro" id="IPR052158">
    <property type="entry name" value="INH-QAR"/>
</dbReference>
<dbReference type="SMART" id="SM00342">
    <property type="entry name" value="HTH_ARAC"/>
    <property type="match status" value="1"/>
</dbReference>
<feature type="domain" description="HTH araC/xylS-type" evidence="5">
    <location>
        <begin position="219"/>
        <end position="317"/>
    </location>
</feature>
<dbReference type="PANTHER" id="PTHR43130">
    <property type="entry name" value="ARAC-FAMILY TRANSCRIPTIONAL REGULATOR"/>
    <property type="match status" value="1"/>
</dbReference>
<evidence type="ECO:0000256" key="3">
    <source>
        <dbReference type="ARBA" id="ARBA00023163"/>
    </source>
</evidence>
<accession>A0ABU2AB04</accession>
<dbReference type="PANTHER" id="PTHR43130:SF3">
    <property type="entry name" value="HTH-TYPE TRANSCRIPTIONAL REGULATOR RV1931C"/>
    <property type="match status" value="1"/>
</dbReference>
<reference evidence="6 7" key="1">
    <citation type="submission" date="2023-07" db="EMBL/GenBank/DDBJ databases">
        <title>Sorghum-associated microbial communities from plants grown in Nebraska, USA.</title>
        <authorList>
            <person name="Schachtman D."/>
        </authorList>
    </citation>
    <scope>NUCLEOTIDE SEQUENCE [LARGE SCALE GENOMIC DNA]</scope>
    <source>
        <strain evidence="6 7">BE316</strain>
    </source>
</reference>
<keyword evidence="1" id="KW-0805">Transcription regulation</keyword>
<gene>
    <name evidence="6" type="ORF">J2X21_003532</name>
</gene>
<dbReference type="EMBL" id="JAVDXV010000007">
    <property type="protein sequence ID" value="MDR7334376.1"/>
    <property type="molecule type" value="Genomic_DNA"/>
</dbReference>
<name>A0ABU2AB04_9BURK</name>
<feature type="chain" id="PRO_5047336570" evidence="4">
    <location>
        <begin position="22"/>
        <end position="320"/>
    </location>
</feature>
<evidence type="ECO:0000256" key="4">
    <source>
        <dbReference type="SAM" id="SignalP"/>
    </source>
</evidence>
<dbReference type="Proteomes" id="UP001180825">
    <property type="component" value="Unassembled WGS sequence"/>
</dbReference>
<evidence type="ECO:0000259" key="5">
    <source>
        <dbReference type="PROSITE" id="PS01124"/>
    </source>
</evidence>
<keyword evidence="2" id="KW-0238">DNA-binding</keyword>
<comment type="caution">
    <text evidence="6">The sequence shown here is derived from an EMBL/GenBank/DDBJ whole genome shotgun (WGS) entry which is preliminary data.</text>
</comment>
<protein>
    <submittedName>
        <fullName evidence="6">Transcriptional regulator GlxA family with amidase domain</fullName>
    </submittedName>
</protein>
<dbReference type="PROSITE" id="PS00041">
    <property type="entry name" value="HTH_ARAC_FAMILY_1"/>
    <property type="match status" value="1"/>
</dbReference>
<dbReference type="InterPro" id="IPR018060">
    <property type="entry name" value="HTH_AraC"/>
</dbReference>
<evidence type="ECO:0000313" key="6">
    <source>
        <dbReference type="EMBL" id="MDR7334376.1"/>
    </source>
</evidence>
<dbReference type="Gene3D" id="3.40.50.880">
    <property type="match status" value="1"/>
</dbReference>
<sequence>MPRRRIGLLLYPGCMPAGLFAAADLLSAASLRAARPVFETVWVGLRAGDVACAQGMSLRAQAALTDARLDALLVPGYWSRSPDHLPRGLADNRELVQALGALPRRVALWSYCTGVALVAESGRLVGQPATAAWWMAPWLQQRHPRVDWQWQHAHVAGRSVATASGVHGHLPLVSAQVEPVIGPEAWQDVARLMMLPRPRQPAPVFDGLALTPATDPLLARLRTVAEATPAAEATLPRLAAALAVSPRTLARKAQALAGEPAGAFVRRVKLHQASEHLLHTGRSVGEVCAGLGFADEASFRRSFKALTGQTPQEFRQQHRP</sequence>
<keyword evidence="7" id="KW-1185">Reference proteome</keyword>
<dbReference type="Pfam" id="PF12833">
    <property type="entry name" value="HTH_18"/>
    <property type="match status" value="1"/>
</dbReference>
<feature type="signal peptide" evidence="4">
    <location>
        <begin position="1"/>
        <end position="21"/>
    </location>
</feature>